<protein>
    <submittedName>
        <fullName evidence="4">Haloacid dehalogenase domain protein hydrolase</fullName>
    </submittedName>
</protein>
<keyword evidence="3" id="KW-0460">Magnesium</keyword>
<evidence type="ECO:0000313" key="4">
    <source>
        <dbReference type="EMBL" id="EEZ93249.1"/>
    </source>
</evidence>
<organism evidence="4 5">
    <name type="scientific">Candidatus Parvarchaeum acidiphilum ARMAN-4</name>
    <dbReference type="NCBI Taxonomy" id="662760"/>
    <lineage>
        <taxon>Archaea</taxon>
        <taxon>Candidatus Parvarchaeota</taxon>
        <taxon>Candidatus Parvarchaeum</taxon>
    </lineage>
</organism>
<keyword evidence="1" id="KW-0479">Metal-binding</keyword>
<dbReference type="Gene3D" id="1.10.150.520">
    <property type="match status" value="1"/>
</dbReference>
<dbReference type="Pfam" id="PF13419">
    <property type="entry name" value="HAD_2"/>
    <property type="match status" value="1"/>
</dbReference>
<dbReference type="SFLD" id="SFLDS00003">
    <property type="entry name" value="Haloacid_Dehalogenase"/>
    <property type="match status" value="1"/>
</dbReference>
<keyword evidence="2 4" id="KW-0378">Hydrolase</keyword>
<dbReference type="Gene3D" id="3.40.50.1000">
    <property type="entry name" value="HAD superfamily/HAD-like"/>
    <property type="match status" value="1"/>
</dbReference>
<reference evidence="4 5" key="1">
    <citation type="journal article" date="2010" name="Proc. Natl. Acad. Sci. U.S.A.">
        <title>Enigmatic, ultrasmall, uncultivated Archaea.</title>
        <authorList>
            <person name="Baker B.J."/>
            <person name="Comolli L.R."/>
            <person name="Dick G.J."/>
            <person name="Hauser L.J."/>
            <person name="Hyatt D."/>
            <person name="Dill B.D."/>
            <person name="Land M.L."/>
            <person name="Verberkmoes N.C."/>
            <person name="Hettich R.L."/>
            <person name="Banfield J.F."/>
        </authorList>
    </citation>
    <scope>NUCLEOTIDE SEQUENCE [LARGE SCALE GENOMIC DNA]</scope>
</reference>
<dbReference type="InterPro" id="IPR041492">
    <property type="entry name" value="HAD_2"/>
</dbReference>
<dbReference type="InterPro" id="IPR036412">
    <property type="entry name" value="HAD-like_sf"/>
</dbReference>
<dbReference type="SUPFAM" id="SSF56784">
    <property type="entry name" value="HAD-like"/>
    <property type="match status" value="1"/>
</dbReference>
<sequence>MSRKISAEALIFDFDNTLVDTHSAISNAYKQVVDSISVRSGLDSNYLLQELLKAQKEVIDDKPLAYRIYDRKAVIAKLNENLSLKLTENDIEDLAKGFYRFISEKINYSEDTESILKEFKLRGKKLGLLTDTDVRPGLKNERLSRLNFTKLFDVIIIAGESIPQRKNSNIPFLEISRLLNVVPSDTVVIGDRMDADVDNAKEANMKAILIDKYLPPNSGVHKPDAVIHELKELLEIVE</sequence>
<name>D2EEN1_PARA4</name>
<dbReference type="InterPro" id="IPR051400">
    <property type="entry name" value="HAD-like_hydrolase"/>
</dbReference>
<dbReference type="InterPro" id="IPR023214">
    <property type="entry name" value="HAD_sf"/>
</dbReference>
<dbReference type="AlphaFoldDB" id="D2EEN1"/>
<evidence type="ECO:0000256" key="3">
    <source>
        <dbReference type="ARBA" id="ARBA00022842"/>
    </source>
</evidence>
<gene>
    <name evidence="4" type="ORF">BJBARM4_0179</name>
</gene>
<dbReference type="PANTHER" id="PTHR46470">
    <property type="entry name" value="N-ACYLNEURAMINATE-9-PHOSPHATASE"/>
    <property type="match status" value="1"/>
</dbReference>
<dbReference type="Proteomes" id="UP000009375">
    <property type="component" value="Unassembled WGS sequence"/>
</dbReference>
<evidence type="ECO:0000256" key="2">
    <source>
        <dbReference type="ARBA" id="ARBA00022801"/>
    </source>
</evidence>
<accession>D2EEN1</accession>
<dbReference type="GO" id="GO:0046872">
    <property type="term" value="F:metal ion binding"/>
    <property type="evidence" value="ECO:0007669"/>
    <property type="project" value="UniProtKB-KW"/>
</dbReference>
<proteinExistence type="predicted"/>
<dbReference type="EMBL" id="GG730040">
    <property type="protein sequence ID" value="EEZ93249.1"/>
    <property type="molecule type" value="Genomic_DNA"/>
</dbReference>
<dbReference type="SFLD" id="SFLDG01129">
    <property type="entry name" value="C1.5:_HAD__Beta-PGM__Phosphata"/>
    <property type="match status" value="1"/>
</dbReference>
<evidence type="ECO:0000313" key="5">
    <source>
        <dbReference type="Proteomes" id="UP000009375"/>
    </source>
</evidence>
<dbReference type="PANTHER" id="PTHR46470:SF2">
    <property type="entry name" value="GLYCERALDEHYDE 3-PHOSPHATE PHOSPHATASE"/>
    <property type="match status" value="1"/>
</dbReference>
<dbReference type="GO" id="GO:0016791">
    <property type="term" value="F:phosphatase activity"/>
    <property type="evidence" value="ECO:0007669"/>
    <property type="project" value="TreeGrafter"/>
</dbReference>
<evidence type="ECO:0000256" key="1">
    <source>
        <dbReference type="ARBA" id="ARBA00022723"/>
    </source>
</evidence>